<comment type="caution">
    <text evidence="1">The sequence shown here is derived from an EMBL/GenBank/DDBJ whole genome shotgun (WGS) entry which is preliminary data.</text>
</comment>
<reference evidence="1 2" key="1">
    <citation type="submission" date="2024-09" db="EMBL/GenBank/DDBJ databases">
        <authorList>
            <person name="Sun Q."/>
            <person name="Mori K."/>
        </authorList>
    </citation>
    <scope>NUCLEOTIDE SEQUENCE [LARGE SCALE GENOMIC DNA]</scope>
    <source>
        <strain evidence="1 2">NCAIM B.02529</strain>
    </source>
</reference>
<dbReference type="RefSeq" id="WP_377344899.1">
    <property type="nucleotide sequence ID" value="NZ_JBHLTP010000003.1"/>
</dbReference>
<sequence length="133" mass="15559">MKLKQWIATYFTNHSESQEDHGHDALKTHYFKTTKDKAMKVLKEYYERSNSYHTVSVSEEHGEISVQIKQGKKAFMVVSVIMVRPYHTAIDFSVTTESALPIDFGYSHKVIENQYKWLKQDLPFIETSMAHKI</sequence>
<gene>
    <name evidence="1" type="ORF">ACFFGV_02030</name>
</gene>
<keyword evidence="2" id="KW-1185">Reference proteome</keyword>
<dbReference type="EMBL" id="JBHLTP010000003">
    <property type="protein sequence ID" value="MFC0522368.1"/>
    <property type="molecule type" value="Genomic_DNA"/>
</dbReference>
<evidence type="ECO:0000313" key="1">
    <source>
        <dbReference type="EMBL" id="MFC0522368.1"/>
    </source>
</evidence>
<organism evidence="1 2">
    <name type="scientific">Pontibacillus salicampi</name>
    <dbReference type="NCBI Taxonomy" id="1449801"/>
    <lineage>
        <taxon>Bacteria</taxon>
        <taxon>Bacillati</taxon>
        <taxon>Bacillota</taxon>
        <taxon>Bacilli</taxon>
        <taxon>Bacillales</taxon>
        <taxon>Bacillaceae</taxon>
        <taxon>Pontibacillus</taxon>
    </lineage>
</organism>
<dbReference type="Proteomes" id="UP001589836">
    <property type="component" value="Unassembled WGS sequence"/>
</dbReference>
<evidence type="ECO:0000313" key="2">
    <source>
        <dbReference type="Proteomes" id="UP001589836"/>
    </source>
</evidence>
<proteinExistence type="predicted"/>
<protein>
    <submittedName>
        <fullName evidence="1">Cytosolic protein</fullName>
    </submittedName>
</protein>
<name>A0ABV6LIY8_9BACI</name>
<accession>A0ABV6LIY8</accession>